<feature type="transmembrane region" description="Helical" evidence="1">
    <location>
        <begin position="41"/>
        <end position="59"/>
    </location>
</feature>
<evidence type="ECO:0000313" key="2">
    <source>
        <dbReference type="EMBL" id="AKS31363.1"/>
    </source>
</evidence>
<dbReference type="RefSeq" id="WP_049743771.1">
    <property type="nucleotide sequence ID" value="NZ_CP012150.1"/>
</dbReference>
<reference evidence="2 3" key="1">
    <citation type="submission" date="2015-07" db="EMBL/GenBank/DDBJ databases">
        <title>Complete genome sequence of Mycobacterium goodii X7B, a facultative thermophilic biodesulfurizing bacterium.</title>
        <authorList>
            <person name="Yu B."/>
            <person name="Li F."/>
            <person name="Xu P."/>
        </authorList>
    </citation>
    <scope>NUCLEOTIDE SEQUENCE [LARGE SCALE GENOMIC DNA]</scope>
    <source>
        <strain evidence="2 3">X7B</strain>
    </source>
</reference>
<feature type="transmembrane region" description="Helical" evidence="1">
    <location>
        <begin position="66"/>
        <end position="87"/>
    </location>
</feature>
<gene>
    <name evidence="2" type="ORF">AFA91_05100</name>
</gene>
<keyword evidence="1" id="KW-1133">Transmembrane helix</keyword>
<evidence type="ECO:0000313" key="3">
    <source>
        <dbReference type="Proteomes" id="UP000062255"/>
    </source>
</evidence>
<protein>
    <submittedName>
        <fullName evidence="2">Uncharacterized protein</fullName>
    </submittedName>
</protein>
<dbReference type="OrthoDB" id="4639204at2"/>
<keyword evidence="1" id="KW-0812">Transmembrane</keyword>
<dbReference type="STRING" id="134601.AFA91_05100"/>
<dbReference type="AlphaFoldDB" id="A0A0K0X239"/>
<name>A0A0K0X239_MYCGD</name>
<evidence type="ECO:0000256" key="1">
    <source>
        <dbReference type="SAM" id="Phobius"/>
    </source>
</evidence>
<keyword evidence="1" id="KW-0472">Membrane</keyword>
<proteinExistence type="predicted"/>
<dbReference type="EMBL" id="CP012150">
    <property type="protein sequence ID" value="AKS31363.1"/>
    <property type="molecule type" value="Genomic_DNA"/>
</dbReference>
<dbReference type="KEGG" id="mgo:AFA91_05100"/>
<feature type="transmembrane region" description="Helical" evidence="1">
    <location>
        <begin position="107"/>
        <end position="134"/>
    </location>
</feature>
<dbReference type="PATRIC" id="fig|134601.6.peg.1056"/>
<sequence length="180" mass="17823">MSTLTDHAAHLRGGLVGVCSALTAAVAHTAAGGVPPSGSPLVVLLIACATLGAAVGGFTPQTRSTATALLILGLGSGQALGHLTLAMTGGHHHGDALVSAPMLALHAGAAVGLGLLIGAVEYLYIVCATVLSWLRLFAVGRVKPAGDVAWWPSDIVVARPVLLRAGLGMRAPPRALAAGV</sequence>
<dbReference type="Proteomes" id="UP000062255">
    <property type="component" value="Chromosome"/>
</dbReference>
<accession>A0A0K0X239</accession>
<organism evidence="2 3">
    <name type="scientific">Mycolicibacterium goodii</name>
    <name type="common">Mycobacterium goodii</name>
    <dbReference type="NCBI Taxonomy" id="134601"/>
    <lineage>
        <taxon>Bacteria</taxon>
        <taxon>Bacillati</taxon>
        <taxon>Actinomycetota</taxon>
        <taxon>Actinomycetes</taxon>
        <taxon>Mycobacteriales</taxon>
        <taxon>Mycobacteriaceae</taxon>
        <taxon>Mycolicibacterium</taxon>
    </lineage>
</organism>